<evidence type="ECO:0000256" key="9">
    <source>
        <dbReference type="ARBA" id="ARBA00031501"/>
    </source>
</evidence>
<gene>
    <name evidence="11" type="primary">malQ</name>
    <name evidence="11" type="ORF">SD1D_0669</name>
</gene>
<comment type="catalytic activity">
    <reaction evidence="1 10">
        <text>Transfers a segment of a (1-&gt;4)-alpha-D-glucan to a new position in an acceptor, which may be glucose or a (1-&gt;4)-alpha-D-glucan.</text>
        <dbReference type="EC" id="2.4.1.25"/>
    </reaction>
</comment>
<evidence type="ECO:0000256" key="5">
    <source>
        <dbReference type="ARBA" id="ARBA00022676"/>
    </source>
</evidence>
<dbReference type="AlphaFoldDB" id="A0A0K8J422"/>
<evidence type="ECO:0000256" key="6">
    <source>
        <dbReference type="ARBA" id="ARBA00022679"/>
    </source>
</evidence>
<evidence type="ECO:0000256" key="2">
    <source>
        <dbReference type="ARBA" id="ARBA00005684"/>
    </source>
</evidence>
<evidence type="ECO:0000313" key="11">
    <source>
        <dbReference type="EMBL" id="CUH92217.1"/>
    </source>
</evidence>
<dbReference type="SUPFAM" id="SSF51445">
    <property type="entry name" value="(Trans)glycosidases"/>
    <property type="match status" value="1"/>
</dbReference>
<evidence type="ECO:0000256" key="1">
    <source>
        <dbReference type="ARBA" id="ARBA00000439"/>
    </source>
</evidence>
<keyword evidence="7 10" id="KW-0119">Carbohydrate metabolism</keyword>
<organism evidence="11 12">
    <name type="scientific">Herbinix luporum</name>
    <dbReference type="NCBI Taxonomy" id="1679721"/>
    <lineage>
        <taxon>Bacteria</taxon>
        <taxon>Bacillati</taxon>
        <taxon>Bacillota</taxon>
        <taxon>Clostridia</taxon>
        <taxon>Lachnospirales</taxon>
        <taxon>Lachnospiraceae</taxon>
        <taxon>Herbinix</taxon>
    </lineage>
</organism>
<dbReference type="PANTHER" id="PTHR32438">
    <property type="entry name" value="4-ALPHA-GLUCANOTRANSFERASE DPE1, CHLOROPLASTIC/AMYLOPLASTIC"/>
    <property type="match status" value="1"/>
</dbReference>
<reference evidence="12" key="1">
    <citation type="submission" date="2015-09" db="EMBL/GenBank/DDBJ databases">
        <authorList>
            <person name="Wibberg D."/>
        </authorList>
    </citation>
    <scope>NUCLEOTIDE SEQUENCE [LARGE SCALE GENOMIC DNA]</scope>
    <source>
        <strain evidence="12">SD1D</strain>
    </source>
</reference>
<dbReference type="Pfam" id="PF02446">
    <property type="entry name" value="Glyco_hydro_77"/>
    <property type="match status" value="1"/>
</dbReference>
<dbReference type="NCBIfam" id="NF011080">
    <property type="entry name" value="PRK14508.1-3"/>
    <property type="match status" value="1"/>
</dbReference>
<dbReference type="EC" id="2.4.1.25" evidence="3 10"/>
<comment type="similarity">
    <text evidence="2 10">Belongs to the disproportionating enzyme family.</text>
</comment>
<dbReference type="InterPro" id="IPR003385">
    <property type="entry name" value="Glyco_hydro_77"/>
</dbReference>
<evidence type="ECO:0000256" key="8">
    <source>
        <dbReference type="ARBA" id="ARBA00031423"/>
    </source>
</evidence>
<dbReference type="GO" id="GO:0005975">
    <property type="term" value="P:carbohydrate metabolic process"/>
    <property type="evidence" value="ECO:0007669"/>
    <property type="project" value="InterPro"/>
</dbReference>
<keyword evidence="5 10" id="KW-0328">Glycosyltransferase</keyword>
<dbReference type="InterPro" id="IPR017853">
    <property type="entry name" value="GH"/>
</dbReference>
<dbReference type="OrthoDB" id="9811841at2"/>
<dbReference type="KEGG" id="hsd:SD1D_0669"/>
<keyword evidence="12" id="KW-1185">Reference proteome</keyword>
<dbReference type="NCBIfam" id="TIGR00217">
    <property type="entry name" value="malQ"/>
    <property type="match status" value="1"/>
</dbReference>
<dbReference type="EMBL" id="LN879430">
    <property type="protein sequence ID" value="CUH92217.1"/>
    <property type="molecule type" value="Genomic_DNA"/>
</dbReference>
<accession>A0A0K8J422</accession>
<dbReference type="GO" id="GO:0004134">
    <property type="term" value="F:4-alpha-glucanotransferase activity"/>
    <property type="evidence" value="ECO:0007669"/>
    <property type="project" value="UniProtKB-EC"/>
</dbReference>
<evidence type="ECO:0000256" key="3">
    <source>
        <dbReference type="ARBA" id="ARBA00012560"/>
    </source>
</evidence>
<keyword evidence="6 10" id="KW-0808">Transferase</keyword>
<evidence type="ECO:0000256" key="10">
    <source>
        <dbReference type="RuleBase" id="RU361207"/>
    </source>
</evidence>
<sequence length="504" mass="58730">MEKITYSKSYLNRGAGILLPISALPSNYGIGTLGKESYKFVDFLTRIGSIYWQVLPIGPTSYGDSPYQSFSAFAGNPYFIDLDFLVEEQLLKKEEIDAYLWQVSEDKVDYGLIYKSRFKILKTAYLRSSHKNKKEYLDFCKDNRYWLEDYCLYMAVKTHFDNHEWLLWDDDIKNRKPEAIEKYQDLLQDEINFWAFVQYKFYEQWNKLKAYTNSKGIQIIGDIPLYVAMDSADVWAHHEQFELDERKNPINVAGVPPDLFSEYGQRWGNPLYRWDVMEKDDFTWWRERMKASAALYDVIRIDHFIGMVNYYSIPAENETAVNGCWKEGPGRKLTDIIMESIGEAKIIAEDLGVLTPNVIELIEETGFPGMKILEFGLDGPIDNPYLLHNFKTSNVVAYTGTHDNETLVGYLEKKNPDELEFICKYFNGKVETLPDTIIRALYASVADVIIVQMQDLLKLDNSARMNYPSTIGGNWQWRLMTSQYELINEKSLYELAYLYGRINT</sequence>
<proteinExistence type="inferred from homology"/>
<dbReference type="Proteomes" id="UP000196053">
    <property type="component" value="Chromosome I"/>
</dbReference>
<evidence type="ECO:0000256" key="4">
    <source>
        <dbReference type="ARBA" id="ARBA00020295"/>
    </source>
</evidence>
<evidence type="ECO:0000313" key="12">
    <source>
        <dbReference type="Proteomes" id="UP000196053"/>
    </source>
</evidence>
<evidence type="ECO:0000256" key="7">
    <source>
        <dbReference type="ARBA" id="ARBA00023277"/>
    </source>
</evidence>
<dbReference type="PANTHER" id="PTHR32438:SF5">
    <property type="entry name" value="4-ALPHA-GLUCANOTRANSFERASE DPE1, CHLOROPLASTIC_AMYLOPLASTIC"/>
    <property type="match status" value="1"/>
</dbReference>
<name>A0A0K8J422_9FIRM</name>
<dbReference type="Gene3D" id="3.20.20.80">
    <property type="entry name" value="Glycosidases"/>
    <property type="match status" value="1"/>
</dbReference>
<protein>
    <recommendedName>
        <fullName evidence="4 10">4-alpha-glucanotransferase</fullName>
        <ecNumber evidence="3 10">2.4.1.25</ecNumber>
    </recommendedName>
    <alternativeName>
        <fullName evidence="8 10">Amylomaltase</fullName>
    </alternativeName>
    <alternativeName>
        <fullName evidence="9 10">Disproportionating enzyme</fullName>
    </alternativeName>
</protein>